<keyword evidence="1" id="KW-0175">Coiled coil</keyword>
<proteinExistence type="predicted"/>
<reference evidence="2 3" key="1">
    <citation type="submission" date="2020-09" db="EMBL/GenBank/DDBJ databases">
        <title>Genomic characterization of a novel Parvarchaeota family in acid mine drainage sediments.</title>
        <authorList>
            <person name="Luo Z.-H."/>
        </authorList>
    </citation>
    <scope>NUCLEOTIDE SEQUENCE [LARGE SCALE GENOMIC DNA]</scope>
    <source>
        <strain evidence="2">MAS1_bins.189</strain>
    </source>
</reference>
<evidence type="ECO:0000256" key="1">
    <source>
        <dbReference type="SAM" id="Coils"/>
    </source>
</evidence>
<sequence length="123" mass="14612">MEQSQENLIKSVIELRESLKIFEQRLAQMKDTIAMVDKNNMDKYSDIKAVLQNIFAEVNEEKNRILELNDRLLRLSKQTEDFAKERDLKVMEKYVSLIDPSRFLSRDDVIKIVDNYLNSKKWA</sequence>
<organism evidence="2 3">
    <name type="scientific">Candidatus Acidifodinimicrobium mancum</name>
    <dbReference type="NCBI Taxonomy" id="2898728"/>
    <lineage>
        <taxon>Archaea</taxon>
        <taxon>Candidatus Parvarchaeota</taxon>
        <taxon>Candidatus Acidifodinimicrobiaceae</taxon>
        <taxon>Candidatus Acidifodinimicrobium</taxon>
    </lineage>
</organism>
<dbReference type="EMBL" id="JADFAR010000023">
    <property type="protein sequence ID" value="MBE5728589.1"/>
    <property type="molecule type" value="Genomic_DNA"/>
</dbReference>
<name>A0A8T3UW71_9ARCH</name>
<comment type="caution">
    <text evidence="2">The sequence shown here is derived from an EMBL/GenBank/DDBJ whole genome shotgun (WGS) entry which is preliminary data.</text>
</comment>
<evidence type="ECO:0000313" key="3">
    <source>
        <dbReference type="Proteomes" id="UP000718571"/>
    </source>
</evidence>
<gene>
    <name evidence="2" type="ORF">IHE51_01895</name>
</gene>
<protein>
    <submittedName>
        <fullName evidence="2">Uncharacterized protein</fullName>
    </submittedName>
</protein>
<accession>A0A8T3UW71</accession>
<dbReference type="AlphaFoldDB" id="A0A8T3UW71"/>
<feature type="coiled-coil region" evidence="1">
    <location>
        <begin position="12"/>
        <end position="78"/>
    </location>
</feature>
<dbReference type="Proteomes" id="UP000718571">
    <property type="component" value="Unassembled WGS sequence"/>
</dbReference>
<evidence type="ECO:0000313" key="2">
    <source>
        <dbReference type="EMBL" id="MBE5728589.1"/>
    </source>
</evidence>